<dbReference type="Proteomes" id="UP000475214">
    <property type="component" value="Unassembled WGS sequence"/>
</dbReference>
<accession>A0A6L9S840</accession>
<sequence length="265" mass="26967">MTAISHRAELLAGRYGFRHAARMEWIKLRSLRSSVWVLATTAAGMIVIGIVTIAATEAPQAAAAEPVDPLNNLLAGLILGQLLIGGLGVLVVTGEYSSGAIRSTLAAIPNRRLLLAAKAGVFGAAALVVGELVTFGTFFAGRLALTEAVARPGLGDPGVIRALVLFGVYLAMVGLIGIALGAVLRHTAAAIGTLAGVLFVVPGVLAGLTGTTVAKFFPTMIAGNSLAVTEPADDVLSPWAGFAVLCLYVSVALAAGGWMSARRDA</sequence>
<keyword evidence="1" id="KW-0472">Membrane</keyword>
<keyword evidence="1" id="KW-0812">Transmembrane</keyword>
<feature type="transmembrane region" description="Helical" evidence="1">
    <location>
        <begin position="191"/>
        <end position="217"/>
    </location>
</feature>
<dbReference type="RefSeq" id="WP_163738808.1">
    <property type="nucleotide sequence ID" value="NZ_JAAGOA010000009.1"/>
</dbReference>
<name>A0A6L9S840_9ACTN</name>
<feature type="transmembrane region" description="Helical" evidence="1">
    <location>
        <begin position="35"/>
        <end position="53"/>
    </location>
</feature>
<feature type="transmembrane region" description="Helical" evidence="1">
    <location>
        <begin position="237"/>
        <end position="259"/>
    </location>
</feature>
<comment type="caution">
    <text evidence="2">The sequence shown here is derived from an EMBL/GenBank/DDBJ whole genome shotgun (WGS) entry which is preliminary data.</text>
</comment>
<feature type="transmembrane region" description="Helical" evidence="1">
    <location>
        <begin position="113"/>
        <end position="139"/>
    </location>
</feature>
<feature type="transmembrane region" description="Helical" evidence="1">
    <location>
        <begin position="159"/>
        <end position="184"/>
    </location>
</feature>
<organism evidence="2 3">
    <name type="scientific">Phytoactinopolyspora halotolerans</name>
    <dbReference type="NCBI Taxonomy" id="1981512"/>
    <lineage>
        <taxon>Bacteria</taxon>
        <taxon>Bacillati</taxon>
        <taxon>Actinomycetota</taxon>
        <taxon>Actinomycetes</taxon>
        <taxon>Jiangellales</taxon>
        <taxon>Jiangellaceae</taxon>
        <taxon>Phytoactinopolyspora</taxon>
    </lineage>
</organism>
<feature type="transmembrane region" description="Helical" evidence="1">
    <location>
        <begin position="73"/>
        <end position="92"/>
    </location>
</feature>
<evidence type="ECO:0000313" key="3">
    <source>
        <dbReference type="Proteomes" id="UP000475214"/>
    </source>
</evidence>
<dbReference type="AlphaFoldDB" id="A0A6L9S840"/>
<dbReference type="EMBL" id="JAAGOA010000009">
    <property type="protein sequence ID" value="NEE01356.1"/>
    <property type="molecule type" value="Genomic_DNA"/>
</dbReference>
<keyword evidence="3" id="KW-1185">Reference proteome</keyword>
<evidence type="ECO:0000256" key="1">
    <source>
        <dbReference type="SAM" id="Phobius"/>
    </source>
</evidence>
<protein>
    <submittedName>
        <fullName evidence="2">ABC transporter permease</fullName>
    </submittedName>
</protein>
<evidence type="ECO:0000313" key="2">
    <source>
        <dbReference type="EMBL" id="NEE01356.1"/>
    </source>
</evidence>
<keyword evidence="1" id="KW-1133">Transmembrane helix</keyword>
<proteinExistence type="predicted"/>
<gene>
    <name evidence="2" type="ORF">G1H10_14370</name>
</gene>
<reference evidence="2 3" key="1">
    <citation type="submission" date="2020-02" db="EMBL/GenBank/DDBJ databases">
        <authorList>
            <person name="Li X.-J."/>
            <person name="Han X.-M."/>
        </authorList>
    </citation>
    <scope>NUCLEOTIDE SEQUENCE [LARGE SCALE GENOMIC DNA]</scope>
    <source>
        <strain evidence="2 3">CCTCC AB 2017055</strain>
    </source>
</reference>